<evidence type="ECO:0000259" key="11">
    <source>
        <dbReference type="Pfam" id="PF12627"/>
    </source>
</evidence>
<gene>
    <name evidence="13" type="primary">cca_1</name>
    <name evidence="13" type="ORF">PMF13cell1_02480</name>
</gene>
<feature type="domain" description="Poly A polymerase head" evidence="10">
    <location>
        <begin position="23"/>
        <end position="143"/>
    </location>
</feature>
<dbReference type="InterPro" id="IPR043519">
    <property type="entry name" value="NT_sf"/>
</dbReference>
<keyword evidence="6" id="KW-0547">Nucleotide-binding</keyword>
<dbReference type="AlphaFoldDB" id="A0A4P6M0J9"/>
<dbReference type="InterPro" id="IPR002646">
    <property type="entry name" value="PolA_pol_head_dom"/>
</dbReference>
<dbReference type="GO" id="GO:0046872">
    <property type="term" value="F:metal ion binding"/>
    <property type="evidence" value="ECO:0007669"/>
    <property type="project" value="UniProtKB-KW"/>
</dbReference>
<evidence type="ECO:0000256" key="7">
    <source>
        <dbReference type="ARBA" id="ARBA00022842"/>
    </source>
</evidence>
<feature type="domain" description="tRNA nucleotidyltransferase/poly(A) polymerase RNA and SrmB- binding" evidence="11">
    <location>
        <begin position="170"/>
        <end position="231"/>
    </location>
</feature>
<feature type="domain" description="CCA-adding enzyme C-terminal" evidence="12">
    <location>
        <begin position="295"/>
        <end position="436"/>
    </location>
</feature>
<evidence type="ECO:0000256" key="1">
    <source>
        <dbReference type="ARBA" id="ARBA00001946"/>
    </source>
</evidence>
<dbReference type="PANTHER" id="PTHR46173">
    <property type="entry name" value="CCA TRNA NUCLEOTIDYLTRANSFERASE 1, MITOCHONDRIAL"/>
    <property type="match status" value="1"/>
</dbReference>
<keyword evidence="4 13" id="KW-0548">Nucleotidyltransferase</keyword>
<comment type="cofactor">
    <cofactor evidence="1">
        <name>Mg(2+)</name>
        <dbReference type="ChEBI" id="CHEBI:18420"/>
    </cofactor>
</comment>
<dbReference type="Pfam" id="PF01743">
    <property type="entry name" value="PolyA_pol"/>
    <property type="match status" value="1"/>
</dbReference>
<evidence type="ECO:0000256" key="4">
    <source>
        <dbReference type="ARBA" id="ARBA00022695"/>
    </source>
</evidence>
<evidence type="ECO:0000256" key="3">
    <source>
        <dbReference type="ARBA" id="ARBA00022694"/>
    </source>
</evidence>
<dbReference type="GO" id="GO:0000049">
    <property type="term" value="F:tRNA binding"/>
    <property type="evidence" value="ECO:0007669"/>
    <property type="project" value="TreeGrafter"/>
</dbReference>
<dbReference type="RefSeq" id="WP_130183017.1">
    <property type="nucleotide sequence ID" value="NZ_CP035945.1"/>
</dbReference>
<dbReference type="GO" id="GO:0008033">
    <property type="term" value="P:tRNA processing"/>
    <property type="evidence" value="ECO:0007669"/>
    <property type="project" value="UniProtKB-KW"/>
</dbReference>
<evidence type="ECO:0000256" key="8">
    <source>
        <dbReference type="ARBA" id="ARBA00022884"/>
    </source>
</evidence>
<proteinExistence type="inferred from homology"/>
<sequence length="444" mass="50489">MKIEVPKRVKEIIETLQEHGYDAYAVGGCVRDSLLHSSPADWDITTSAKPMEVKALFRRTVDTGLVHGTVTVMLGGEGFEVTTYRIDGEYEDSRHPKEVVFTGELLEDLRRRDFTINAMAYNDREGLVDAFGGIRDLEKGIIRCVGDPYERFTEDALRILRAVRFAAQLGFSIEEQTKKAARELASSLAKISAERIASELTKLLVSKNPYLLKTAWETGITAVVLPEFDAMMETPQNTPHHYLNVGEHTLKSLEYVDADKVLRFTMLLHDTGKPASRTADENGRDHFKGHSLGSERIAKNVLRRLKLDNDTIDKVTKLVYWHDYRPEPNPKAVRRALNKVGVELFPLLLKVQYADSMAQSEYQREEKLERIRKVEEVYRDVLERKECVSVKMLAVNGRDLIAAGMKSGPEMGEMLERLLQVVLEEPDRNDRGELMKIVREELQG</sequence>
<dbReference type="KEGG" id="bpro:PMF13cell1_02480"/>
<accession>A0A4P6M0J9</accession>
<dbReference type="EMBL" id="CP035945">
    <property type="protein sequence ID" value="QBE96933.1"/>
    <property type="molecule type" value="Genomic_DNA"/>
</dbReference>
<evidence type="ECO:0000256" key="6">
    <source>
        <dbReference type="ARBA" id="ARBA00022741"/>
    </source>
</evidence>
<comment type="similarity">
    <text evidence="9">Belongs to the tRNA nucleotidyltransferase/poly(A) polymerase family.</text>
</comment>
<evidence type="ECO:0000313" key="13">
    <source>
        <dbReference type="EMBL" id="QBE96933.1"/>
    </source>
</evidence>
<dbReference type="SUPFAM" id="SSF81301">
    <property type="entry name" value="Nucleotidyltransferase"/>
    <property type="match status" value="1"/>
</dbReference>
<dbReference type="Proteomes" id="UP000289794">
    <property type="component" value="Chromosome"/>
</dbReference>
<dbReference type="Pfam" id="PF12627">
    <property type="entry name" value="PolyA_pol_RNAbd"/>
    <property type="match status" value="1"/>
</dbReference>
<dbReference type="InterPro" id="IPR032828">
    <property type="entry name" value="PolyA_RNA-bd"/>
</dbReference>
<dbReference type="InterPro" id="IPR032810">
    <property type="entry name" value="CCA-adding_enz_C"/>
</dbReference>
<dbReference type="InterPro" id="IPR050264">
    <property type="entry name" value="Bact_CCA-adding_enz_type3_sf"/>
</dbReference>
<dbReference type="Gene3D" id="1.10.246.80">
    <property type="match status" value="1"/>
</dbReference>
<keyword evidence="2 9" id="KW-0808">Transferase</keyword>
<reference evidence="13 14" key="1">
    <citation type="submission" date="2019-01" db="EMBL/GenBank/DDBJ databases">
        <title>PMF-metabolizing Aryl O-demethylase.</title>
        <authorList>
            <person name="Kim M."/>
        </authorList>
    </citation>
    <scope>NUCLEOTIDE SEQUENCE [LARGE SCALE GENOMIC DNA]</scope>
    <source>
        <strain evidence="13 14">PMF1</strain>
    </source>
</reference>
<dbReference type="GO" id="GO:0000166">
    <property type="term" value="F:nucleotide binding"/>
    <property type="evidence" value="ECO:0007669"/>
    <property type="project" value="UniProtKB-KW"/>
</dbReference>
<dbReference type="PANTHER" id="PTHR46173:SF1">
    <property type="entry name" value="CCA TRNA NUCLEOTIDYLTRANSFERASE 1, MITOCHONDRIAL"/>
    <property type="match status" value="1"/>
</dbReference>
<evidence type="ECO:0000259" key="10">
    <source>
        <dbReference type="Pfam" id="PF01743"/>
    </source>
</evidence>
<evidence type="ECO:0000259" key="12">
    <source>
        <dbReference type="Pfam" id="PF13735"/>
    </source>
</evidence>
<protein>
    <submittedName>
        <fullName evidence="13">CCA-adding enzyme</fullName>
        <ecNumber evidence="13">2.7.7.72</ecNumber>
    </submittedName>
</protein>
<dbReference type="Gene3D" id="3.30.460.10">
    <property type="entry name" value="Beta Polymerase, domain 2"/>
    <property type="match status" value="1"/>
</dbReference>
<keyword evidence="5" id="KW-0479">Metal-binding</keyword>
<evidence type="ECO:0000313" key="14">
    <source>
        <dbReference type="Proteomes" id="UP000289794"/>
    </source>
</evidence>
<dbReference type="Gene3D" id="1.10.3090.10">
    <property type="entry name" value="cca-adding enzyme, domain 2"/>
    <property type="match status" value="1"/>
</dbReference>
<dbReference type="GO" id="GO:0004810">
    <property type="term" value="F:CCA tRNA nucleotidyltransferase activity"/>
    <property type="evidence" value="ECO:0007669"/>
    <property type="project" value="UniProtKB-EC"/>
</dbReference>
<keyword evidence="7" id="KW-0460">Magnesium</keyword>
<dbReference type="CDD" id="cd05398">
    <property type="entry name" value="NT_ClassII-CCAase"/>
    <property type="match status" value="1"/>
</dbReference>
<evidence type="ECO:0000256" key="2">
    <source>
        <dbReference type="ARBA" id="ARBA00022679"/>
    </source>
</evidence>
<keyword evidence="3" id="KW-0819">tRNA processing</keyword>
<dbReference type="EC" id="2.7.7.72" evidence="13"/>
<organism evidence="13 14">
    <name type="scientific">Blautia producta</name>
    <dbReference type="NCBI Taxonomy" id="33035"/>
    <lineage>
        <taxon>Bacteria</taxon>
        <taxon>Bacillati</taxon>
        <taxon>Bacillota</taxon>
        <taxon>Clostridia</taxon>
        <taxon>Lachnospirales</taxon>
        <taxon>Lachnospiraceae</taxon>
        <taxon>Blautia</taxon>
    </lineage>
</organism>
<evidence type="ECO:0000256" key="9">
    <source>
        <dbReference type="RuleBase" id="RU003953"/>
    </source>
</evidence>
<name>A0A4P6M0J9_9FIRM</name>
<dbReference type="SUPFAM" id="SSF81891">
    <property type="entry name" value="Poly A polymerase C-terminal region-like"/>
    <property type="match status" value="1"/>
</dbReference>
<keyword evidence="8 9" id="KW-0694">RNA-binding</keyword>
<dbReference type="Pfam" id="PF13735">
    <property type="entry name" value="tRNA_NucTran2_2"/>
    <property type="match status" value="1"/>
</dbReference>
<evidence type="ECO:0000256" key="5">
    <source>
        <dbReference type="ARBA" id="ARBA00022723"/>
    </source>
</evidence>